<dbReference type="InterPro" id="IPR000847">
    <property type="entry name" value="LysR_HTH_N"/>
</dbReference>
<dbReference type="RefSeq" id="WP_084067202.1">
    <property type="nucleotide sequence ID" value="NZ_FWXY01000003.1"/>
</dbReference>
<dbReference type="SUPFAM" id="SSF46785">
    <property type="entry name" value="Winged helix' DNA-binding domain"/>
    <property type="match status" value="1"/>
</dbReference>
<reference evidence="2 3" key="1">
    <citation type="submission" date="2017-04" db="EMBL/GenBank/DDBJ databases">
        <authorList>
            <person name="Afonso C.L."/>
            <person name="Miller P.J."/>
            <person name="Scott M.A."/>
            <person name="Spackman E."/>
            <person name="Goraichik I."/>
            <person name="Dimitrov K.M."/>
            <person name="Suarez D.L."/>
            <person name="Swayne D.E."/>
        </authorList>
    </citation>
    <scope>NUCLEOTIDE SEQUENCE [LARGE SCALE GENOMIC DNA]</scope>
    <source>
        <strain evidence="2 3">DSM 3385</strain>
    </source>
</reference>
<dbReference type="GO" id="GO:0003700">
    <property type="term" value="F:DNA-binding transcription factor activity"/>
    <property type="evidence" value="ECO:0007669"/>
    <property type="project" value="InterPro"/>
</dbReference>
<evidence type="ECO:0000313" key="3">
    <source>
        <dbReference type="Proteomes" id="UP000192418"/>
    </source>
</evidence>
<keyword evidence="3" id="KW-1185">Reference proteome</keyword>
<proteinExistence type="predicted"/>
<protein>
    <submittedName>
        <fullName evidence="2">Molybdate transport system regulatory protein</fullName>
    </submittedName>
</protein>
<evidence type="ECO:0000259" key="1">
    <source>
        <dbReference type="Pfam" id="PF00126"/>
    </source>
</evidence>
<dbReference type="PANTHER" id="PTHR30432:SF1">
    <property type="entry name" value="DNA-BINDING TRANSCRIPTIONAL DUAL REGULATOR MODE"/>
    <property type="match status" value="1"/>
</dbReference>
<dbReference type="PANTHER" id="PTHR30432">
    <property type="entry name" value="TRANSCRIPTIONAL REGULATOR MODE"/>
    <property type="match status" value="1"/>
</dbReference>
<dbReference type="Gene3D" id="1.10.10.10">
    <property type="entry name" value="Winged helix-like DNA-binding domain superfamily/Winged helix DNA-binding domain"/>
    <property type="match status" value="1"/>
</dbReference>
<sequence length="135" mass="14782">MNDNKDERWSVRLKIWLEIDGLPLMGEGRMAMLNAIDENGSIIEAARSLGIPYRKIRGAISAMEKSVGKALVKTHRGGGHGGGAHLTAKAHELVKEYLEVTRSFHQEASVPLQSMGVKNLPPNGRICHSVKMGEQ</sequence>
<dbReference type="STRING" id="1121400.SAMN02746065_103237"/>
<dbReference type="Pfam" id="PF00126">
    <property type="entry name" value="HTH_1"/>
    <property type="match status" value="1"/>
</dbReference>
<accession>A0A1W1ZWE9</accession>
<gene>
    <name evidence="2" type="ORF">SAMN02746065_103237</name>
</gene>
<dbReference type="OrthoDB" id="9800709at2"/>
<dbReference type="EMBL" id="FWXY01000003">
    <property type="protein sequence ID" value="SMC52734.1"/>
    <property type="molecule type" value="Genomic_DNA"/>
</dbReference>
<dbReference type="Proteomes" id="UP000192418">
    <property type="component" value="Unassembled WGS sequence"/>
</dbReference>
<evidence type="ECO:0000313" key="2">
    <source>
        <dbReference type="EMBL" id="SMC52734.1"/>
    </source>
</evidence>
<dbReference type="InterPro" id="IPR036388">
    <property type="entry name" value="WH-like_DNA-bd_sf"/>
</dbReference>
<dbReference type="InterPro" id="IPR051815">
    <property type="entry name" value="Molybdate_resp_trans_reg"/>
</dbReference>
<name>A0A1W1ZWE9_9BACT</name>
<feature type="domain" description="HTH lysR-type" evidence="1">
    <location>
        <begin position="30"/>
        <end position="90"/>
    </location>
</feature>
<organism evidence="2 3">
    <name type="scientific">Desulfocicer vacuolatum DSM 3385</name>
    <dbReference type="NCBI Taxonomy" id="1121400"/>
    <lineage>
        <taxon>Bacteria</taxon>
        <taxon>Pseudomonadati</taxon>
        <taxon>Thermodesulfobacteriota</taxon>
        <taxon>Desulfobacteria</taxon>
        <taxon>Desulfobacterales</taxon>
        <taxon>Desulfobacteraceae</taxon>
        <taxon>Desulfocicer</taxon>
    </lineage>
</organism>
<dbReference type="AlphaFoldDB" id="A0A1W1ZWE9"/>
<dbReference type="InterPro" id="IPR036390">
    <property type="entry name" value="WH_DNA-bd_sf"/>
</dbReference>